<dbReference type="PRINTS" id="PR00344">
    <property type="entry name" value="BCTRLSENSOR"/>
</dbReference>
<dbReference type="PROSITE" id="PS50109">
    <property type="entry name" value="HIS_KIN"/>
    <property type="match status" value="1"/>
</dbReference>
<dbReference type="OrthoDB" id="58669at2"/>
<feature type="domain" description="PAS" evidence="9">
    <location>
        <begin position="75"/>
        <end position="145"/>
    </location>
</feature>
<dbReference type="GO" id="GO:0030295">
    <property type="term" value="F:protein kinase activator activity"/>
    <property type="evidence" value="ECO:0007669"/>
    <property type="project" value="TreeGrafter"/>
</dbReference>
<comment type="catalytic activity">
    <reaction evidence="1">
        <text>ATP + protein L-histidine = ADP + protein N-phospho-L-histidine.</text>
        <dbReference type="EC" id="2.7.13.3"/>
    </reaction>
</comment>
<dbReference type="HOGENOM" id="CLU_000445_114_71_0"/>
<dbReference type="EMBL" id="CP003382">
    <property type="protein sequence ID" value="AFZ68617.1"/>
    <property type="molecule type" value="Genomic_DNA"/>
</dbReference>
<dbReference type="InterPro" id="IPR005467">
    <property type="entry name" value="His_kinase_dom"/>
</dbReference>
<dbReference type="GO" id="GO:0000156">
    <property type="term" value="F:phosphorelay response regulator activity"/>
    <property type="evidence" value="ECO:0007669"/>
    <property type="project" value="TreeGrafter"/>
</dbReference>
<gene>
    <name evidence="10" type="ordered locus">Deipe_3174</name>
</gene>
<evidence type="ECO:0000259" key="8">
    <source>
        <dbReference type="PROSITE" id="PS50109"/>
    </source>
</evidence>
<protein>
    <recommendedName>
        <fullName evidence="2">histidine kinase</fullName>
        <ecNumber evidence="2">2.7.13.3</ecNumber>
    </recommendedName>
</protein>
<sequence>MNPLDFPDDSTAQLRRRAELELDGQLDGSLQENPNDPQALVWQLKRSQQELLVHQVELRMQMEQLQQTNLELQQARDEYLDLYDFAPVSYLTFDRTGQILQANLTAARQFALSRESLLRRRLSSLLEPQDVSTFALFLRRVFETGEKRTTELRFVGAHGMIFHAQVECSVSPGETCRAAIIDISAQRRAQEEVLRLNTHLEERVQERTAHIRELSEEHETFVYAVAHDLQVPLRHIRSFTNMFVKHQNSPDEQEARHAQHIVNSVERMEQLLNALLLFFRTSRQRVRFVAVDLNRVMFEVRKDLQSELEGRDVALTSDPLPTVTGDSTTLQLVFSNLLANALKFTRTREAARIHVCVRDTAREHVICVEDNGVGFNMRQKERLFSMFQRLHSERDFEGTGMGLALVRRIVLRHGGRVWAEGKVGQGATFYFSLPKRLPDPE</sequence>
<name>L0A642_DEIPD</name>
<dbReference type="AlphaFoldDB" id="L0A642"/>
<dbReference type="NCBIfam" id="TIGR00229">
    <property type="entry name" value="sensory_box"/>
    <property type="match status" value="1"/>
</dbReference>
<evidence type="ECO:0000313" key="11">
    <source>
        <dbReference type="Proteomes" id="UP000010467"/>
    </source>
</evidence>
<dbReference type="InterPro" id="IPR000014">
    <property type="entry name" value="PAS"/>
</dbReference>
<dbReference type="Gene3D" id="3.30.565.10">
    <property type="entry name" value="Histidine kinase-like ATPase, C-terminal domain"/>
    <property type="match status" value="1"/>
</dbReference>
<evidence type="ECO:0000256" key="2">
    <source>
        <dbReference type="ARBA" id="ARBA00012438"/>
    </source>
</evidence>
<dbReference type="SUPFAM" id="SSF55874">
    <property type="entry name" value="ATPase domain of HSP90 chaperone/DNA topoisomerase II/histidine kinase"/>
    <property type="match status" value="1"/>
</dbReference>
<dbReference type="InterPro" id="IPR050351">
    <property type="entry name" value="BphY/WalK/GraS-like"/>
</dbReference>
<dbReference type="InterPro" id="IPR035965">
    <property type="entry name" value="PAS-like_dom_sf"/>
</dbReference>
<evidence type="ECO:0000256" key="5">
    <source>
        <dbReference type="ARBA" id="ARBA00022777"/>
    </source>
</evidence>
<evidence type="ECO:0000259" key="9">
    <source>
        <dbReference type="PROSITE" id="PS50112"/>
    </source>
</evidence>
<feature type="coiled-coil region" evidence="7">
    <location>
        <begin position="55"/>
        <end position="82"/>
    </location>
</feature>
<reference evidence="11" key="1">
    <citation type="submission" date="2012-03" db="EMBL/GenBank/DDBJ databases">
        <title>Complete sequence of chromosome of Deinococcus peraridilitoris DSM 19664.</title>
        <authorList>
            <person name="Lucas S."/>
            <person name="Copeland A."/>
            <person name="Lapidus A."/>
            <person name="Glavina del Rio T."/>
            <person name="Dalin E."/>
            <person name="Tice H."/>
            <person name="Bruce D."/>
            <person name="Goodwin L."/>
            <person name="Pitluck S."/>
            <person name="Peters L."/>
            <person name="Mikhailova N."/>
            <person name="Lu M."/>
            <person name="Kyrpides N."/>
            <person name="Mavromatis K."/>
            <person name="Ivanova N."/>
            <person name="Brettin T."/>
            <person name="Detter J.C."/>
            <person name="Han C."/>
            <person name="Larimer F."/>
            <person name="Land M."/>
            <person name="Hauser L."/>
            <person name="Markowitz V."/>
            <person name="Cheng J.-F."/>
            <person name="Hugenholtz P."/>
            <person name="Woyke T."/>
            <person name="Wu D."/>
            <person name="Pukall R."/>
            <person name="Steenblock K."/>
            <person name="Brambilla E."/>
            <person name="Klenk H.-P."/>
            <person name="Eisen J.A."/>
        </authorList>
    </citation>
    <scope>NUCLEOTIDE SEQUENCE [LARGE SCALE GENOMIC DNA]</scope>
    <source>
        <strain evidence="11">DSM 19664 / LMG 22246 / CIP 109416 / KR-200</strain>
    </source>
</reference>
<dbReference type="KEGG" id="dpd:Deipe_3174"/>
<dbReference type="eggNOG" id="COG4251">
    <property type="taxonomic scope" value="Bacteria"/>
</dbReference>
<evidence type="ECO:0000256" key="1">
    <source>
        <dbReference type="ARBA" id="ARBA00000085"/>
    </source>
</evidence>
<evidence type="ECO:0000256" key="3">
    <source>
        <dbReference type="ARBA" id="ARBA00022553"/>
    </source>
</evidence>
<dbReference type="InterPro" id="IPR003661">
    <property type="entry name" value="HisK_dim/P_dom"/>
</dbReference>
<proteinExistence type="predicted"/>
<feature type="domain" description="Histidine kinase" evidence="8">
    <location>
        <begin position="224"/>
        <end position="437"/>
    </location>
</feature>
<dbReference type="CDD" id="cd00082">
    <property type="entry name" value="HisKA"/>
    <property type="match status" value="1"/>
</dbReference>
<dbReference type="Pfam" id="PF00512">
    <property type="entry name" value="HisKA"/>
    <property type="match status" value="1"/>
</dbReference>
<dbReference type="GO" id="GO:0007234">
    <property type="term" value="P:osmosensory signaling via phosphorelay pathway"/>
    <property type="evidence" value="ECO:0007669"/>
    <property type="project" value="TreeGrafter"/>
</dbReference>
<dbReference type="GO" id="GO:0016020">
    <property type="term" value="C:membrane"/>
    <property type="evidence" value="ECO:0007669"/>
    <property type="project" value="UniProtKB-SubCell"/>
</dbReference>
<dbReference type="InterPro" id="IPR036890">
    <property type="entry name" value="HATPase_C_sf"/>
</dbReference>
<dbReference type="GO" id="GO:0000155">
    <property type="term" value="F:phosphorelay sensor kinase activity"/>
    <property type="evidence" value="ECO:0007669"/>
    <property type="project" value="InterPro"/>
</dbReference>
<dbReference type="FunFam" id="3.30.565.10:FF:000006">
    <property type="entry name" value="Sensor histidine kinase WalK"/>
    <property type="match status" value="1"/>
</dbReference>
<dbReference type="InterPro" id="IPR013767">
    <property type="entry name" value="PAS_fold"/>
</dbReference>
<dbReference type="InterPro" id="IPR004358">
    <property type="entry name" value="Sig_transdc_His_kin-like_C"/>
</dbReference>
<evidence type="ECO:0000256" key="4">
    <source>
        <dbReference type="ARBA" id="ARBA00022679"/>
    </source>
</evidence>
<dbReference type="Pfam" id="PF00989">
    <property type="entry name" value="PAS"/>
    <property type="match status" value="1"/>
</dbReference>
<keyword evidence="5" id="KW-0418">Kinase</keyword>
<dbReference type="Gene3D" id="3.30.450.20">
    <property type="entry name" value="PAS domain"/>
    <property type="match status" value="1"/>
</dbReference>
<dbReference type="SMART" id="SM00388">
    <property type="entry name" value="HisKA"/>
    <property type="match status" value="1"/>
</dbReference>
<evidence type="ECO:0000256" key="6">
    <source>
        <dbReference type="ARBA" id="ARBA00023136"/>
    </source>
</evidence>
<keyword evidence="3" id="KW-0597">Phosphoprotein</keyword>
<dbReference type="PANTHER" id="PTHR42878">
    <property type="entry name" value="TWO-COMPONENT HISTIDINE KINASE"/>
    <property type="match status" value="1"/>
</dbReference>
<keyword evidence="6" id="KW-0472">Membrane</keyword>
<dbReference type="Pfam" id="PF02518">
    <property type="entry name" value="HATPase_c"/>
    <property type="match status" value="1"/>
</dbReference>
<dbReference type="SMART" id="SM00387">
    <property type="entry name" value="HATPase_c"/>
    <property type="match status" value="1"/>
</dbReference>
<dbReference type="RefSeq" id="WP_015236915.1">
    <property type="nucleotide sequence ID" value="NC_019793.1"/>
</dbReference>
<evidence type="ECO:0000313" key="10">
    <source>
        <dbReference type="EMBL" id="AFZ68617.1"/>
    </source>
</evidence>
<dbReference type="PROSITE" id="PS50112">
    <property type="entry name" value="PAS"/>
    <property type="match status" value="1"/>
</dbReference>
<dbReference type="PATRIC" id="fig|937777.3.peg.3187"/>
<dbReference type="SUPFAM" id="SSF47384">
    <property type="entry name" value="Homodimeric domain of signal transducing histidine kinase"/>
    <property type="match status" value="1"/>
</dbReference>
<dbReference type="InterPro" id="IPR003594">
    <property type="entry name" value="HATPase_dom"/>
</dbReference>
<accession>L0A642</accession>
<dbReference type="Proteomes" id="UP000010467">
    <property type="component" value="Chromosome"/>
</dbReference>
<dbReference type="PANTHER" id="PTHR42878:SF15">
    <property type="entry name" value="BACTERIOPHYTOCHROME"/>
    <property type="match status" value="1"/>
</dbReference>
<dbReference type="InterPro" id="IPR036097">
    <property type="entry name" value="HisK_dim/P_sf"/>
</dbReference>
<keyword evidence="4" id="KW-0808">Transferase</keyword>
<keyword evidence="11" id="KW-1185">Reference proteome</keyword>
<dbReference type="SUPFAM" id="SSF55785">
    <property type="entry name" value="PYP-like sensor domain (PAS domain)"/>
    <property type="match status" value="1"/>
</dbReference>
<dbReference type="Gene3D" id="1.10.287.130">
    <property type="match status" value="1"/>
</dbReference>
<dbReference type="STRING" id="937777.Deipe_3174"/>
<organism evidence="10 11">
    <name type="scientific">Deinococcus peraridilitoris (strain DSM 19664 / LMG 22246 / CIP 109416 / KR-200)</name>
    <dbReference type="NCBI Taxonomy" id="937777"/>
    <lineage>
        <taxon>Bacteria</taxon>
        <taxon>Thermotogati</taxon>
        <taxon>Deinococcota</taxon>
        <taxon>Deinococci</taxon>
        <taxon>Deinococcales</taxon>
        <taxon>Deinococcaceae</taxon>
        <taxon>Deinococcus</taxon>
    </lineage>
</organism>
<dbReference type="GO" id="GO:0006355">
    <property type="term" value="P:regulation of DNA-templated transcription"/>
    <property type="evidence" value="ECO:0007669"/>
    <property type="project" value="InterPro"/>
</dbReference>
<dbReference type="EC" id="2.7.13.3" evidence="2"/>
<evidence type="ECO:0000256" key="7">
    <source>
        <dbReference type="SAM" id="Coils"/>
    </source>
</evidence>
<keyword evidence="7" id="KW-0175">Coiled coil</keyword>